<dbReference type="PANTHER" id="PTHR43032:SF2">
    <property type="entry name" value="BLL0505 PROTEIN"/>
    <property type="match status" value="1"/>
</dbReference>
<dbReference type="AlphaFoldDB" id="A0ABD5E4F7"/>
<comment type="caution">
    <text evidence="4">The sequence shown here is derived from an EMBL/GenBank/DDBJ whole genome shotgun (WGS) entry which is preliminary data.</text>
</comment>
<evidence type="ECO:0000259" key="3">
    <source>
        <dbReference type="Pfam" id="PF00174"/>
    </source>
</evidence>
<dbReference type="InterPro" id="IPR008335">
    <property type="entry name" value="Mopterin_OxRdtase_euk"/>
</dbReference>
<dbReference type="RefSeq" id="WP_007826751.1">
    <property type="nucleotide sequence ID" value="NZ_JAVRER010000015.1"/>
</dbReference>
<dbReference type="Pfam" id="PF00174">
    <property type="entry name" value="Oxidored_molyb"/>
    <property type="match status" value="1"/>
</dbReference>
<dbReference type="CDD" id="cd00321">
    <property type="entry name" value="SO_family_Moco"/>
    <property type="match status" value="1"/>
</dbReference>
<evidence type="ECO:0000313" key="4">
    <source>
        <dbReference type="EMBL" id="MDT0416329.1"/>
    </source>
</evidence>
<keyword evidence="2" id="KW-0812">Transmembrane</keyword>
<feature type="transmembrane region" description="Helical" evidence="2">
    <location>
        <begin position="161"/>
        <end position="182"/>
    </location>
</feature>
<feature type="domain" description="Oxidoreductase molybdopterin-binding" evidence="3">
    <location>
        <begin position="312"/>
        <end position="445"/>
    </location>
</feature>
<evidence type="ECO:0000256" key="1">
    <source>
        <dbReference type="SAM" id="MobiDB-lite"/>
    </source>
</evidence>
<dbReference type="PRINTS" id="PR00407">
    <property type="entry name" value="EUMOPTERIN"/>
</dbReference>
<gene>
    <name evidence="4" type="ORF">RM574_12595</name>
</gene>
<evidence type="ECO:0000313" key="5">
    <source>
        <dbReference type="Proteomes" id="UP001183607"/>
    </source>
</evidence>
<dbReference type="Proteomes" id="UP001183607">
    <property type="component" value="Unassembled WGS sequence"/>
</dbReference>
<feature type="region of interest" description="Disordered" evidence="1">
    <location>
        <begin position="196"/>
        <end position="229"/>
    </location>
</feature>
<dbReference type="InterPro" id="IPR000572">
    <property type="entry name" value="OxRdtase_Mopterin-bd_dom"/>
</dbReference>
<feature type="transmembrane region" description="Helical" evidence="2">
    <location>
        <begin position="27"/>
        <end position="50"/>
    </location>
</feature>
<keyword evidence="2" id="KW-0472">Membrane</keyword>
<dbReference type="EMBL" id="JAVRER010000015">
    <property type="protein sequence ID" value="MDT0416329.1"/>
    <property type="molecule type" value="Genomic_DNA"/>
</dbReference>
<feature type="transmembrane region" description="Helical" evidence="2">
    <location>
        <begin position="88"/>
        <end position="108"/>
    </location>
</feature>
<sequence>MRVPSRLLPSSPGFWRSPLRGPRFTSVLGLVLLVGVTVLFVTGLLSYAAYNPGLGGVNDRTPDKGLLGFYLFDWPTDPSWLYRLTQGVHVTLGVTLIPVLLAKLWSVVPKLFALPPVRSLAHALERITILLLVGGGLFEFTTGVLNVQLDYLFPGSFYPLHFYGAWLFFAAFLLHAALRVPLAVRTVRRARAQGNLLAPADEPADRPADAPADRPTAGATREQAGEPVAREADALVATHPDAPTVSRRGALWSVAGGSLLLLVTTAGQSIGGSWRRTALLAPHGGEDPGSGPGAFQVNKTAAYAGITTAGTREDTWRLELRGPTRTVRLSRAQVRALPQYGAALPIACVEGWSTSDQHWRGVRLRDLAALAGEREAVDVYVESLQTHGTFRHAWLRANQVADPRSLLALEVNGADLTPDHGYPARVIVPAAPGVLNTKWVTRMTFGRP</sequence>
<dbReference type="InterPro" id="IPR036374">
    <property type="entry name" value="OxRdtase_Mopterin-bd_sf"/>
</dbReference>
<name>A0ABD5E4F7_9ACTN</name>
<feature type="compositionally biased region" description="Basic and acidic residues" evidence="1">
    <location>
        <begin position="203"/>
        <end position="212"/>
    </location>
</feature>
<keyword evidence="2" id="KW-1133">Transmembrane helix</keyword>
<dbReference type="SUPFAM" id="SSF56524">
    <property type="entry name" value="Oxidoreductase molybdopterin-binding domain"/>
    <property type="match status" value="1"/>
</dbReference>
<organism evidence="4 5">
    <name type="scientific">Streptomyces evansiae</name>
    <dbReference type="NCBI Taxonomy" id="3075535"/>
    <lineage>
        <taxon>Bacteria</taxon>
        <taxon>Bacillati</taxon>
        <taxon>Actinomycetota</taxon>
        <taxon>Actinomycetes</taxon>
        <taxon>Kitasatosporales</taxon>
        <taxon>Streptomycetaceae</taxon>
        <taxon>Streptomyces</taxon>
    </lineage>
</organism>
<protein>
    <submittedName>
        <fullName evidence="4">Molybdopterin-dependent oxidoreductase</fullName>
    </submittedName>
</protein>
<dbReference type="Gene3D" id="3.90.420.10">
    <property type="entry name" value="Oxidoreductase, molybdopterin-binding domain"/>
    <property type="match status" value="1"/>
</dbReference>
<accession>A0ABD5E4F7</accession>
<feature type="transmembrane region" description="Helical" evidence="2">
    <location>
        <begin position="129"/>
        <end position="149"/>
    </location>
</feature>
<reference evidence="5" key="1">
    <citation type="submission" date="2023-07" db="EMBL/GenBank/DDBJ databases">
        <title>30 novel species of actinomycetes from the DSMZ collection.</title>
        <authorList>
            <person name="Nouioui I."/>
        </authorList>
    </citation>
    <scope>NUCLEOTIDE SEQUENCE [LARGE SCALE GENOMIC DNA]</scope>
    <source>
        <strain evidence="5">DSM 41982</strain>
    </source>
</reference>
<proteinExistence type="predicted"/>
<evidence type="ECO:0000256" key="2">
    <source>
        <dbReference type="SAM" id="Phobius"/>
    </source>
</evidence>
<dbReference type="PANTHER" id="PTHR43032">
    <property type="entry name" value="PROTEIN-METHIONINE-SULFOXIDE REDUCTASE"/>
    <property type="match status" value="1"/>
</dbReference>